<dbReference type="EMBL" id="HACG01025745">
    <property type="protein sequence ID" value="CEK72610.1"/>
    <property type="molecule type" value="Transcribed_RNA"/>
</dbReference>
<dbReference type="PANTHER" id="PTHR34756">
    <property type="entry name" value="CELL DIVISION CYCLE-ASSOCIATED PROTEIN 3"/>
    <property type="match status" value="1"/>
</dbReference>
<evidence type="ECO:0000256" key="1">
    <source>
        <dbReference type="SAM" id="MobiDB-lite"/>
    </source>
</evidence>
<name>A0A0B6ZXX4_9EUPU</name>
<reference evidence="2" key="1">
    <citation type="submission" date="2014-12" db="EMBL/GenBank/DDBJ databases">
        <title>Insight into the proteome of Arion vulgaris.</title>
        <authorList>
            <person name="Aradska J."/>
            <person name="Bulat T."/>
            <person name="Smidak R."/>
            <person name="Sarate P."/>
            <person name="Gangsoo J."/>
            <person name="Sialana F."/>
            <person name="Bilban M."/>
            <person name="Lubec G."/>
        </authorList>
    </citation>
    <scope>NUCLEOTIDE SEQUENCE</scope>
    <source>
        <tissue evidence="2">Skin</tissue>
    </source>
</reference>
<feature type="compositionally biased region" description="Basic and acidic residues" evidence="1">
    <location>
        <begin position="181"/>
        <end position="195"/>
    </location>
</feature>
<feature type="compositionally biased region" description="Basic and acidic residues" evidence="1">
    <location>
        <begin position="85"/>
        <end position="95"/>
    </location>
</feature>
<accession>A0A0B6ZXX4</accession>
<protein>
    <submittedName>
        <fullName evidence="2">Uncharacterized protein</fullName>
    </submittedName>
</protein>
<sequence length="312" mass="34479">MGGYLSQEDCPTYEDDTIKSRETHMEFTPSQRLRDVRLLALDPRSPSAFIDRTPIFVNKTPDVMGNKLKGSQRVINSISAGPATKDPRSPTRDFTRTPINPCNHSAATRQCVSSTPTSSHAECVPSTPTTSNHVEEPESYLESVNDSPVLLSDTHLSDEPTNSLESLESAIGSDKVSVSSSEKDTSLSTAESDRDLLVVPPLDEDDVECEENDEGYEDMEMSSVVLENKAIQRVKPIEESTPKIPVMIRSISHNRIGMKPKLLSLTPGITRSPLSTVVNSPRALQQRNVLPHPGRKHIRAFNVQQDKENIQH</sequence>
<dbReference type="InterPro" id="IPR038832">
    <property type="entry name" value="CDCA3"/>
</dbReference>
<gene>
    <name evidence="2" type="primary">ORF83177</name>
    <name evidence="3" type="synonym">ORF83179</name>
</gene>
<dbReference type="AlphaFoldDB" id="A0A0B6ZXX4"/>
<feature type="region of interest" description="Disordered" evidence="1">
    <location>
        <begin position="79"/>
        <end position="145"/>
    </location>
</feature>
<dbReference type="PANTHER" id="PTHR34756:SF1">
    <property type="entry name" value="CELL DIVISION CYCLE-ASSOCIATED PROTEIN 3"/>
    <property type="match status" value="1"/>
</dbReference>
<feature type="region of interest" description="Disordered" evidence="1">
    <location>
        <begin position="170"/>
        <end position="195"/>
    </location>
</feature>
<organism evidence="2">
    <name type="scientific">Arion vulgaris</name>
    <dbReference type="NCBI Taxonomy" id="1028688"/>
    <lineage>
        <taxon>Eukaryota</taxon>
        <taxon>Metazoa</taxon>
        <taxon>Spiralia</taxon>
        <taxon>Lophotrochozoa</taxon>
        <taxon>Mollusca</taxon>
        <taxon>Gastropoda</taxon>
        <taxon>Heterobranchia</taxon>
        <taxon>Euthyneura</taxon>
        <taxon>Panpulmonata</taxon>
        <taxon>Eupulmonata</taxon>
        <taxon>Stylommatophora</taxon>
        <taxon>Helicina</taxon>
        <taxon>Arionoidea</taxon>
        <taxon>Arionidae</taxon>
        <taxon>Arion</taxon>
    </lineage>
</organism>
<proteinExistence type="predicted"/>
<dbReference type="EMBL" id="HACG01025746">
    <property type="protein sequence ID" value="CEK72611.1"/>
    <property type="molecule type" value="Transcribed_RNA"/>
</dbReference>
<evidence type="ECO:0000313" key="2">
    <source>
        <dbReference type="EMBL" id="CEK72610.1"/>
    </source>
</evidence>
<feature type="compositionally biased region" description="Polar residues" evidence="1">
    <location>
        <begin position="97"/>
        <end position="132"/>
    </location>
</feature>
<evidence type="ECO:0000313" key="3">
    <source>
        <dbReference type="EMBL" id="CEK72611.1"/>
    </source>
</evidence>